<evidence type="ECO:0000256" key="1">
    <source>
        <dbReference type="ARBA" id="ARBA00004651"/>
    </source>
</evidence>
<comment type="caution">
    <text evidence="8">The sequence shown here is derived from an EMBL/GenBank/DDBJ whole genome shotgun (WGS) entry which is preliminary data.</text>
</comment>
<name>A0A5C6M0L7_9PLAN</name>
<keyword evidence="4 6" id="KW-1133">Transmembrane helix</keyword>
<reference evidence="8 9" key="1">
    <citation type="submission" date="2019-08" db="EMBL/GenBank/DDBJ databases">
        <title>100 year-old enigma solved: identification of Planctomyces bekefii, the type genus and species of the phylum Planctomycetes.</title>
        <authorList>
            <person name="Svetlana D.N."/>
            <person name="Overmann J."/>
        </authorList>
    </citation>
    <scope>NUCLEOTIDE SEQUENCE [LARGE SCALE GENOMIC DNA]</scope>
    <source>
        <strain evidence="8">Phe10_nw2017</strain>
    </source>
</reference>
<dbReference type="PANTHER" id="PTHR43738:SF2">
    <property type="entry name" value="ABC TRANSPORTER PERMEASE"/>
    <property type="match status" value="1"/>
</dbReference>
<evidence type="ECO:0000313" key="9">
    <source>
        <dbReference type="Proteomes" id="UP000321083"/>
    </source>
</evidence>
<reference evidence="8 9" key="2">
    <citation type="submission" date="2019-08" db="EMBL/GenBank/DDBJ databases">
        <authorList>
            <person name="Henke P."/>
        </authorList>
    </citation>
    <scope>NUCLEOTIDE SEQUENCE [LARGE SCALE GENOMIC DNA]</scope>
    <source>
        <strain evidence="8">Phe10_nw2017</strain>
    </source>
</reference>
<evidence type="ECO:0000259" key="7">
    <source>
        <dbReference type="Pfam" id="PF02687"/>
    </source>
</evidence>
<evidence type="ECO:0000256" key="3">
    <source>
        <dbReference type="ARBA" id="ARBA00022692"/>
    </source>
</evidence>
<feature type="domain" description="ABC3 transporter permease C-terminal" evidence="7">
    <location>
        <begin position="326"/>
        <end position="434"/>
    </location>
</feature>
<evidence type="ECO:0000256" key="4">
    <source>
        <dbReference type="ARBA" id="ARBA00022989"/>
    </source>
</evidence>
<keyword evidence="5 6" id="KW-0472">Membrane</keyword>
<dbReference type="Pfam" id="PF02687">
    <property type="entry name" value="FtsX"/>
    <property type="match status" value="1"/>
</dbReference>
<keyword evidence="2" id="KW-1003">Cell membrane</keyword>
<sequence>MSWTIVCFFLAGFAWLATGLLSLKRLLQRRAGDAVTGSSIASLTSLSLANAARNPQRSLLTAALIAFAAFVIVAVGAGRRNPVGETPDLQTGNGGFRLVAESSQPILFDLNTSDGRLRLGLDASDATRLPARTQIYSFPVRPGEDASCLNLFQTSLPGILGASPDFIARGGFRFADTPGQQPWTLLTSDMQPRTVPEADQPLPVIPVIGDLNTLQFSLKKKIGDVILFPDSQTPTHALQVVGMLDSSIFQGVLVMSADRLQQIAPEISGSRYLLIETPDAASGDVAAGALETALQPFGVDCELVSRRLAGFLAVQNTYLATFQLLGGLGLLMGTLGLAAVMLRNVLERRREIALLRALGFRTSRIIWLISAENSALLFWGLITGTVSALIAMLPHLKSTGADVPWQELAVTLAAVAAVGTLAAAAPIRAAVKVQVREVLAGE</sequence>
<evidence type="ECO:0000313" key="8">
    <source>
        <dbReference type="EMBL" id="TWW08266.1"/>
    </source>
</evidence>
<gene>
    <name evidence="8" type="ORF">E3A20_26050</name>
</gene>
<feature type="transmembrane region" description="Helical" evidence="6">
    <location>
        <begin position="59"/>
        <end position="78"/>
    </location>
</feature>
<evidence type="ECO:0000256" key="2">
    <source>
        <dbReference type="ARBA" id="ARBA00022475"/>
    </source>
</evidence>
<keyword evidence="3 6" id="KW-0812">Transmembrane</keyword>
<evidence type="ECO:0000256" key="6">
    <source>
        <dbReference type="SAM" id="Phobius"/>
    </source>
</evidence>
<dbReference type="GO" id="GO:0005886">
    <property type="term" value="C:plasma membrane"/>
    <property type="evidence" value="ECO:0007669"/>
    <property type="project" value="UniProtKB-SubCell"/>
</dbReference>
<proteinExistence type="predicted"/>
<feature type="transmembrane region" description="Helical" evidence="6">
    <location>
        <begin position="408"/>
        <end position="427"/>
    </location>
</feature>
<dbReference type="PANTHER" id="PTHR43738">
    <property type="entry name" value="ABC TRANSPORTER, MEMBRANE PROTEIN"/>
    <property type="match status" value="1"/>
</dbReference>
<organism evidence="8 9">
    <name type="scientific">Planctomyces bekefii</name>
    <dbReference type="NCBI Taxonomy" id="1653850"/>
    <lineage>
        <taxon>Bacteria</taxon>
        <taxon>Pseudomonadati</taxon>
        <taxon>Planctomycetota</taxon>
        <taxon>Planctomycetia</taxon>
        <taxon>Planctomycetales</taxon>
        <taxon>Planctomycetaceae</taxon>
        <taxon>Planctomyces</taxon>
    </lineage>
</organism>
<evidence type="ECO:0000256" key="5">
    <source>
        <dbReference type="ARBA" id="ARBA00023136"/>
    </source>
</evidence>
<accession>A0A5C6M0L7</accession>
<comment type="subcellular location">
    <subcellularLocation>
        <location evidence="1">Cell membrane</location>
        <topology evidence="1">Multi-pass membrane protein</topology>
    </subcellularLocation>
</comment>
<dbReference type="InterPro" id="IPR003838">
    <property type="entry name" value="ABC3_permease_C"/>
</dbReference>
<feature type="transmembrane region" description="Helical" evidence="6">
    <location>
        <begin position="318"/>
        <end position="341"/>
    </location>
</feature>
<dbReference type="AlphaFoldDB" id="A0A5C6M0L7"/>
<feature type="transmembrane region" description="Helical" evidence="6">
    <location>
        <begin position="376"/>
        <end position="396"/>
    </location>
</feature>
<protein>
    <recommendedName>
        <fullName evidence="7">ABC3 transporter permease C-terminal domain-containing protein</fullName>
    </recommendedName>
</protein>
<dbReference type="Proteomes" id="UP000321083">
    <property type="component" value="Unassembled WGS sequence"/>
</dbReference>
<dbReference type="EMBL" id="SRHE01000755">
    <property type="protein sequence ID" value="TWW08266.1"/>
    <property type="molecule type" value="Genomic_DNA"/>
</dbReference>
<dbReference type="InterPro" id="IPR051125">
    <property type="entry name" value="ABC-4/HrtB_transporter"/>
</dbReference>
<keyword evidence="9" id="KW-1185">Reference proteome</keyword>